<dbReference type="WBParaSite" id="PSAMB.scaffold10680size3910.g33527.t1">
    <property type="protein sequence ID" value="PSAMB.scaffold10680size3910.g33527.t1"/>
    <property type="gene ID" value="PSAMB.scaffold10680size3910.g33527"/>
</dbReference>
<dbReference type="AlphaFoldDB" id="A0A914UKW9"/>
<dbReference type="GO" id="GO:0098794">
    <property type="term" value="C:postsynapse"/>
    <property type="evidence" value="ECO:0007669"/>
    <property type="project" value="TreeGrafter"/>
</dbReference>
<dbReference type="Pfam" id="PF03160">
    <property type="entry name" value="Calx-beta"/>
    <property type="match status" value="1"/>
</dbReference>
<dbReference type="Proteomes" id="UP000887566">
    <property type="component" value="Unplaced"/>
</dbReference>
<evidence type="ECO:0000256" key="3">
    <source>
        <dbReference type="ARBA" id="ARBA00022837"/>
    </source>
</evidence>
<dbReference type="InterPro" id="IPR003644">
    <property type="entry name" value="Calx_beta"/>
</dbReference>
<reference evidence="7" key="1">
    <citation type="submission" date="2022-11" db="UniProtKB">
        <authorList>
            <consortium name="WormBaseParasite"/>
        </authorList>
    </citation>
    <scope>IDENTIFICATION</scope>
</reference>
<dbReference type="GO" id="GO:0098703">
    <property type="term" value="P:calcium ion import across plasma membrane"/>
    <property type="evidence" value="ECO:0007669"/>
    <property type="project" value="TreeGrafter"/>
</dbReference>
<feature type="domain" description="Calx-beta" evidence="5">
    <location>
        <begin position="87"/>
        <end position="187"/>
    </location>
</feature>
<keyword evidence="2" id="KW-0677">Repeat</keyword>
<dbReference type="GO" id="GO:0030424">
    <property type="term" value="C:axon"/>
    <property type="evidence" value="ECO:0007669"/>
    <property type="project" value="TreeGrafter"/>
</dbReference>
<dbReference type="InterPro" id="IPR032452">
    <property type="entry name" value="Na_Ca_Ex_C-exten"/>
</dbReference>
<proteinExistence type="predicted"/>
<dbReference type="PANTHER" id="PTHR11878">
    <property type="entry name" value="SODIUM/CALCIUM EXCHANGER"/>
    <property type="match status" value="1"/>
</dbReference>
<dbReference type="SMART" id="SM00237">
    <property type="entry name" value="Calx_beta"/>
    <property type="match status" value="2"/>
</dbReference>
<dbReference type="PANTHER" id="PTHR11878:SF65">
    <property type="entry name" value="NA_CA-EXCHANGE PROTEIN, ISOFORM G"/>
    <property type="match status" value="1"/>
</dbReference>
<keyword evidence="1" id="KW-0732">Signal</keyword>
<keyword evidence="4" id="KW-0406">Ion transport</keyword>
<protein>
    <submittedName>
        <fullName evidence="7">Calx-beta domain-containing protein</fullName>
    </submittedName>
</protein>
<evidence type="ECO:0000256" key="1">
    <source>
        <dbReference type="ARBA" id="ARBA00022729"/>
    </source>
</evidence>
<evidence type="ECO:0000313" key="7">
    <source>
        <dbReference type="WBParaSite" id="PSAMB.scaffold10680size3910.g33527.t1"/>
    </source>
</evidence>
<dbReference type="Gene3D" id="2.60.40.2030">
    <property type="match status" value="2"/>
</dbReference>
<organism evidence="6 7">
    <name type="scientific">Plectus sambesii</name>
    <dbReference type="NCBI Taxonomy" id="2011161"/>
    <lineage>
        <taxon>Eukaryota</taxon>
        <taxon>Metazoa</taxon>
        <taxon>Ecdysozoa</taxon>
        <taxon>Nematoda</taxon>
        <taxon>Chromadorea</taxon>
        <taxon>Plectida</taxon>
        <taxon>Plectina</taxon>
        <taxon>Plectoidea</taxon>
        <taxon>Plectidae</taxon>
        <taxon>Plectus</taxon>
    </lineage>
</organism>
<evidence type="ECO:0000256" key="2">
    <source>
        <dbReference type="ARBA" id="ARBA00022737"/>
    </source>
</evidence>
<dbReference type="InterPro" id="IPR051171">
    <property type="entry name" value="CaCA"/>
</dbReference>
<keyword evidence="6" id="KW-1185">Reference proteome</keyword>
<dbReference type="GO" id="GO:0042383">
    <property type="term" value="C:sarcolemma"/>
    <property type="evidence" value="ECO:0007669"/>
    <property type="project" value="TreeGrafter"/>
</dbReference>
<keyword evidence="3" id="KW-0106">Calcium</keyword>
<name>A0A914UKW9_9BILA</name>
<sequence>GNIDPALRAFEEHRREFIETMREIRKKNPHIEPDELQKQAEYEMINRGPKSRAFYRVQATRRLIGGGDIVRRKLEKEHDRTTEALINAQEKHARENTCRIFFDPAHYTVLENVGTFDVVVGRDGGPAGLTVMVDYCTEDGTANAGSDFIPVKGTLTFYPEDRNHRISIEIIDDDVFEEDEHFYLHLSNLRVRTRDGLILDPTKIGGVPVASLEMPATATVMILDDDHAGVFGFEHDHFEIIESCGHLNLKVQRHSGARGKVIIPFCTIDGSAISGKDYEKKEGEVVFEDNQTEAFVEIGVVDTEEYERQEHFFIELGEPIWAKKMSGIDCRLAIQAGISIPRHCAPSSTNIRGAIRQTRHLPFYWRPVVISRANYMQLTTIY</sequence>
<evidence type="ECO:0000259" key="5">
    <source>
        <dbReference type="SMART" id="SM00237"/>
    </source>
</evidence>
<dbReference type="SUPFAM" id="SSF141072">
    <property type="entry name" value="CalX-like"/>
    <property type="match status" value="2"/>
</dbReference>
<evidence type="ECO:0000313" key="6">
    <source>
        <dbReference type="Proteomes" id="UP000887566"/>
    </source>
</evidence>
<dbReference type="InterPro" id="IPR038081">
    <property type="entry name" value="CalX-like_sf"/>
</dbReference>
<evidence type="ECO:0000256" key="4">
    <source>
        <dbReference type="ARBA" id="ARBA00023065"/>
    </source>
</evidence>
<dbReference type="Pfam" id="PF16494">
    <property type="entry name" value="Na_Ca_ex_C"/>
    <property type="match status" value="1"/>
</dbReference>
<accession>A0A914UKW9</accession>
<feature type="domain" description="Calx-beta" evidence="5">
    <location>
        <begin position="218"/>
        <end position="317"/>
    </location>
</feature>
<dbReference type="GO" id="GO:0007154">
    <property type="term" value="P:cell communication"/>
    <property type="evidence" value="ECO:0007669"/>
    <property type="project" value="InterPro"/>
</dbReference>
<dbReference type="GO" id="GO:0005432">
    <property type="term" value="F:calcium:sodium antiporter activity"/>
    <property type="evidence" value="ECO:0007669"/>
    <property type="project" value="TreeGrafter"/>
</dbReference>
<keyword evidence="4" id="KW-0813">Transport</keyword>